<dbReference type="SUPFAM" id="SSF47741">
    <property type="entry name" value="CO dehydrogenase ISP C-domain like"/>
    <property type="match status" value="1"/>
</dbReference>
<evidence type="ECO:0000259" key="7">
    <source>
        <dbReference type="PROSITE" id="PS51085"/>
    </source>
</evidence>
<dbReference type="PROSITE" id="PS00197">
    <property type="entry name" value="2FE2S_FER_1"/>
    <property type="match status" value="1"/>
</dbReference>
<comment type="pathway">
    <text evidence="6">Alkaloid degradation; nicotine degradation.</text>
</comment>
<evidence type="ECO:0000256" key="6">
    <source>
        <dbReference type="ARBA" id="ARBA00060707"/>
    </source>
</evidence>
<name>A0A563DXI8_9MICO</name>
<dbReference type="InterPro" id="IPR006058">
    <property type="entry name" value="2Fe2S_fd_BS"/>
</dbReference>
<feature type="domain" description="2Fe-2S ferredoxin-type" evidence="7">
    <location>
        <begin position="29"/>
        <end position="105"/>
    </location>
</feature>
<comment type="caution">
    <text evidence="8">The sequence shown here is derived from an EMBL/GenBank/DDBJ whole genome shotgun (WGS) entry which is preliminary data.</text>
</comment>
<keyword evidence="2" id="KW-0479">Metal-binding</keyword>
<dbReference type="Gene3D" id="3.10.20.30">
    <property type="match status" value="1"/>
</dbReference>
<dbReference type="FunFam" id="3.10.20.30:FF:000020">
    <property type="entry name" value="Xanthine dehydrogenase iron-sulfur subunit"/>
    <property type="match status" value="1"/>
</dbReference>
<evidence type="ECO:0000313" key="9">
    <source>
        <dbReference type="Proteomes" id="UP000320244"/>
    </source>
</evidence>
<protein>
    <submittedName>
        <fullName evidence="8">(2Fe-2S)-binding protein</fullName>
    </submittedName>
</protein>
<evidence type="ECO:0000256" key="3">
    <source>
        <dbReference type="ARBA" id="ARBA00023002"/>
    </source>
</evidence>
<dbReference type="Proteomes" id="UP000320244">
    <property type="component" value="Unassembled WGS sequence"/>
</dbReference>
<evidence type="ECO:0000313" key="8">
    <source>
        <dbReference type="EMBL" id="TWP34672.1"/>
    </source>
</evidence>
<keyword evidence="4" id="KW-0408">Iron</keyword>
<dbReference type="InterPro" id="IPR002888">
    <property type="entry name" value="2Fe-2S-bd"/>
</dbReference>
<dbReference type="Pfam" id="PF00111">
    <property type="entry name" value="Fer2"/>
    <property type="match status" value="1"/>
</dbReference>
<dbReference type="EMBL" id="VCQV01000025">
    <property type="protein sequence ID" value="TWP34672.1"/>
    <property type="molecule type" value="Genomic_DNA"/>
</dbReference>
<dbReference type="PROSITE" id="PS51085">
    <property type="entry name" value="2FE2S_FER_2"/>
    <property type="match status" value="1"/>
</dbReference>
<reference evidence="8 9" key="1">
    <citation type="submission" date="2019-05" db="EMBL/GenBank/DDBJ databases">
        <authorList>
            <person name="Lee S.D."/>
        </authorList>
    </citation>
    <scope>NUCLEOTIDE SEQUENCE [LARGE SCALE GENOMIC DNA]</scope>
    <source>
        <strain evidence="8 9">C5-26</strain>
    </source>
</reference>
<dbReference type="Pfam" id="PF01799">
    <property type="entry name" value="Fer2_2"/>
    <property type="match status" value="1"/>
</dbReference>
<keyword evidence="5" id="KW-0411">Iron-sulfur</keyword>
<proteinExistence type="predicted"/>
<evidence type="ECO:0000256" key="4">
    <source>
        <dbReference type="ARBA" id="ARBA00023004"/>
    </source>
</evidence>
<dbReference type="GO" id="GO:0051537">
    <property type="term" value="F:2 iron, 2 sulfur cluster binding"/>
    <property type="evidence" value="ECO:0007669"/>
    <property type="project" value="UniProtKB-KW"/>
</dbReference>
<dbReference type="OrthoDB" id="9758509at2"/>
<keyword evidence="9" id="KW-1185">Reference proteome</keyword>
<accession>A0A563DXI8</accession>
<organism evidence="8 9">
    <name type="scientific">Leekyejoonella antrihumi</name>
    <dbReference type="NCBI Taxonomy" id="1660198"/>
    <lineage>
        <taxon>Bacteria</taxon>
        <taxon>Bacillati</taxon>
        <taxon>Actinomycetota</taxon>
        <taxon>Actinomycetes</taxon>
        <taxon>Micrococcales</taxon>
        <taxon>Dermacoccaceae</taxon>
        <taxon>Leekyejoonella</taxon>
    </lineage>
</organism>
<dbReference type="RefSeq" id="WP_146318372.1">
    <property type="nucleotide sequence ID" value="NZ_VCQV01000025.1"/>
</dbReference>
<dbReference type="PANTHER" id="PTHR44379">
    <property type="entry name" value="OXIDOREDUCTASE WITH IRON-SULFUR SUBUNIT"/>
    <property type="match status" value="1"/>
</dbReference>
<dbReference type="PANTHER" id="PTHR44379:SF5">
    <property type="entry name" value="OXIDOREDUCTASE WITH IRON-SULFUR SUBUNIT"/>
    <property type="match status" value="1"/>
</dbReference>
<evidence type="ECO:0000256" key="2">
    <source>
        <dbReference type="ARBA" id="ARBA00022723"/>
    </source>
</evidence>
<keyword evidence="3" id="KW-0560">Oxidoreductase</keyword>
<dbReference type="InterPro" id="IPR051452">
    <property type="entry name" value="Diverse_Oxidoreductases"/>
</dbReference>
<keyword evidence="1" id="KW-0001">2Fe-2S</keyword>
<dbReference type="GO" id="GO:0016491">
    <property type="term" value="F:oxidoreductase activity"/>
    <property type="evidence" value="ECO:0007669"/>
    <property type="project" value="UniProtKB-KW"/>
</dbReference>
<gene>
    <name evidence="8" type="ORF">FGL98_16280</name>
</gene>
<dbReference type="InterPro" id="IPR001041">
    <property type="entry name" value="2Fe-2S_ferredoxin-type"/>
</dbReference>
<dbReference type="InterPro" id="IPR036010">
    <property type="entry name" value="2Fe-2S_ferredoxin-like_sf"/>
</dbReference>
<evidence type="ECO:0000256" key="5">
    <source>
        <dbReference type="ARBA" id="ARBA00023014"/>
    </source>
</evidence>
<dbReference type="GO" id="GO:0046872">
    <property type="term" value="F:metal ion binding"/>
    <property type="evidence" value="ECO:0007669"/>
    <property type="project" value="UniProtKB-KW"/>
</dbReference>
<dbReference type="AlphaFoldDB" id="A0A563DXI8"/>
<reference evidence="8 9" key="2">
    <citation type="submission" date="2019-08" db="EMBL/GenBank/DDBJ databases">
        <title>Jejuicoccus antrihumi gen. nov., sp. nov., a new member of the family Dermacoccaceae isolated from a cave.</title>
        <authorList>
            <person name="Schumann P."/>
            <person name="Kim I.S."/>
        </authorList>
    </citation>
    <scope>NUCLEOTIDE SEQUENCE [LARGE SCALE GENOMIC DNA]</scope>
    <source>
        <strain evidence="8 9">C5-26</strain>
    </source>
</reference>
<dbReference type="SUPFAM" id="SSF54292">
    <property type="entry name" value="2Fe-2S ferredoxin-like"/>
    <property type="match status" value="1"/>
</dbReference>
<dbReference type="InterPro" id="IPR036884">
    <property type="entry name" value="2Fe-2S-bd_dom_sf"/>
</dbReference>
<sequence>MNEPTADLNHPQLPRRPLGPPLSEPSCWHDIRVTVNGAPVCAQVESRLLLVDFLRHRLGLTGTHVGCEQGSCGACTILVDGVGVRSCLTLAVQADGSDVRTVESLAESGELNRLQRAFHEEHGMQCGFCTPGILMSMTALEESSEVIDDDAIMEHLGGNLCRCTGYVNIRNAARRACLRERSRPVDEGADRDA</sequence>
<evidence type="ECO:0000256" key="1">
    <source>
        <dbReference type="ARBA" id="ARBA00022714"/>
    </source>
</evidence>
<dbReference type="InterPro" id="IPR012675">
    <property type="entry name" value="Beta-grasp_dom_sf"/>
</dbReference>
<dbReference type="Gene3D" id="1.10.150.120">
    <property type="entry name" value="[2Fe-2S]-binding domain"/>
    <property type="match status" value="1"/>
</dbReference>